<dbReference type="AlphaFoldDB" id="A0A1L9WUI3"/>
<accession>A0A1L9WUI3</accession>
<dbReference type="Gene3D" id="3.30.560.10">
    <property type="entry name" value="Glucose Oxidase, domain 3"/>
    <property type="match status" value="1"/>
</dbReference>
<dbReference type="GeneID" id="30975080"/>
<gene>
    <name evidence="1" type="ORF">ASPACDRAFT_43489</name>
</gene>
<proteinExistence type="predicted"/>
<dbReference type="STRING" id="690307.A0A1L9WUI3"/>
<reference evidence="2" key="1">
    <citation type="journal article" date="2017" name="Genome Biol.">
        <title>Comparative genomics reveals high biological diversity and specific adaptations in the industrially and medically important fungal genus Aspergillus.</title>
        <authorList>
            <person name="de Vries R.P."/>
            <person name="Riley R."/>
            <person name="Wiebenga A."/>
            <person name="Aguilar-Osorio G."/>
            <person name="Amillis S."/>
            <person name="Uchima C.A."/>
            <person name="Anderluh G."/>
            <person name="Asadollahi M."/>
            <person name="Askin M."/>
            <person name="Barry K."/>
            <person name="Battaglia E."/>
            <person name="Bayram O."/>
            <person name="Benocci T."/>
            <person name="Braus-Stromeyer S.A."/>
            <person name="Caldana C."/>
            <person name="Canovas D."/>
            <person name="Cerqueira G.C."/>
            <person name="Chen F."/>
            <person name="Chen W."/>
            <person name="Choi C."/>
            <person name="Clum A."/>
            <person name="Dos Santos R.A."/>
            <person name="Damasio A.R."/>
            <person name="Diallinas G."/>
            <person name="Emri T."/>
            <person name="Fekete E."/>
            <person name="Flipphi M."/>
            <person name="Freyberg S."/>
            <person name="Gallo A."/>
            <person name="Gournas C."/>
            <person name="Habgood R."/>
            <person name="Hainaut M."/>
            <person name="Harispe M.L."/>
            <person name="Henrissat B."/>
            <person name="Hilden K.S."/>
            <person name="Hope R."/>
            <person name="Hossain A."/>
            <person name="Karabika E."/>
            <person name="Karaffa L."/>
            <person name="Karanyi Z."/>
            <person name="Krasevec N."/>
            <person name="Kuo A."/>
            <person name="Kusch H."/>
            <person name="LaButti K."/>
            <person name="Lagendijk E.L."/>
            <person name="Lapidus A."/>
            <person name="Levasseur A."/>
            <person name="Lindquist E."/>
            <person name="Lipzen A."/>
            <person name="Logrieco A.F."/>
            <person name="MacCabe A."/>
            <person name="Maekelae M.R."/>
            <person name="Malavazi I."/>
            <person name="Melin P."/>
            <person name="Meyer V."/>
            <person name="Mielnichuk N."/>
            <person name="Miskei M."/>
            <person name="Molnar A.P."/>
            <person name="Mule G."/>
            <person name="Ngan C.Y."/>
            <person name="Orejas M."/>
            <person name="Orosz E."/>
            <person name="Ouedraogo J.P."/>
            <person name="Overkamp K.M."/>
            <person name="Park H.-S."/>
            <person name="Perrone G."/>
            <person name="Piumi F."/>
            <person name="Punt P.J."/>
            <person name="Ram A.F."/>
            <person name="Ramon A."/>
            <person name="Rauscher S."/>
            <person name="Record E."/>
            <person name="Riano-Pachon D.M."/>
            <person name="Robert V."/>
            <person name="Roehrig J."/>
            <person name="Ruller R."/>
            <person name="Salamov A."/>
            <person name="Salih N.S."/>
            <person name="Samson R.A."/>
            <person name="Sandor E."/>
            <person name="Sanguinetti M."/>
            <person name="Schuetze T."/>
            <person name="Sepcic K."/>
            <person name="Shelest E."/>
            <person name="Sherlock G."/>
            <person name="Sophianopoulou V."/>
            <person name="Squina F.M."/>
            <person name="Sun H."/>
            <person name="Susca A."/>
            <person name="Todd R.B."/>
            <person name="Tsang A."/>
            <person name="Unkles S.E."/>
            <person name="van de Wiele N."/>
            <person name="van Rossen-Uffink D."/>
            <person name="Oliveira J.V."/>
            <person name="Vesth T.C."/>
            <person name="Visser J."/>
            <person name="Yu J.-H."/>
            <person name="Zhou M."/>
            <person name="Andersen M.R."/>
            <person name="Archer D.B."/>
            <person name="Baker S.E."/>
            <person name="Benoit I."/>
            <person name="Brakhage A.A."/>
            <person name="Braus G.H."/>
            <person name="Fischer R."/>
            <person name="Frisvad J.C."/>
            <person name="Goldman G.H."/>
            <person name="Houbraken J."/>
            <person name="Oakley B."/>
            <person name="Pocsi I."/>
            <person name="Scazzocchio C."/>
            <person name="Seiboth B."/>
            <person name="vanKuyk P.A."/>
            <person name="Wortman J."/>
            <person name="Dyer P.S."/>
            <person name="Grigoriev I.V."/>
        </authorList>
    </citation>
    <scope>NUCLEOTIDE SEQUENCE [LARGE SCALE GENOMIC DNA]</scope>
    <source>
        <strain evidence="2">ATCC 16872 / CBS 172.66 / WB 5094</strain>
    </source>
</reference>
<dbReference type="VEuPathDB" id="FungiDB:ASPACDRAFT_43489"/>
<protein>
    <recommendedName>
        <fullName evidence="3">Glucose-methanol-choline oxidoreductase N-terminal domain-containing protein</fullName>
    </recommendedName>
</protein>
<name>A0A1L9WUI3_ASPA1</name>
<dbReference type="InterPro" id="IPR036188">
    <property type="entry name" value="FAD/NAD-bd_sf"/>
</dbReference>
<dbReference type="RefSeq" id="XP_020056195.1">
    <property type="nucleotide sequence ID" value="XM_020201266.1"/>
</dbReference>
<evidence type="ECO:0008006" key="3">
    <source>
        <dbReference type="Google" id="ProtNLM"/>
    </source>
</evidence>
<evidence type="ECO:0000313" key="1">
    <source>
        <dbReference type="EMBL" id="OJJ99855.1"/>
    </source>
</evidence>
<dbReference type="OrthoDB" id="4898576at2759"/>
<dbReference type="Gene3D" id="3.50.50.60">
    <property type="entry name" value="FAD/NAD(P)-binding domain"/>
    <property type="match status" value="1"/>
</dbReference>
<sequence length="177" mass="19120">MATTHIYIITGGGLAGSTLAGRLPLDWAYTTVPQTHLDGRACYKSAGKALSGGTVAKYDLLARMVNDEGWSYCCPLPICYKPSEHDRGIVVEKRDSVVHISGKRDDTTEISSASEFCELLGKDIGSVTMVVRIVNEMFVDLNCAEDIEVDIADERSIPLAEVLQSNSLGPQSKLLLA</sequence>
<organism evidence="1 2">
    <name type="scientific">Aspergillus aculeatus (strain ATCC 16872 / CBS 172.66 / WB 5094)</name>
    <dbReference type="NCBI Taxonomy" id="690307"/>
    <lineage>
        <taxon>Eukaryota</taxon>
        <taxon>Fungi</taxon>
        <taxon>Dikarya</taxon>
        <taxon>Ascomycota</taxon>
        <taxon>Pezizomycotina</taxon>
        <taxon>Eurotiomycetes</taxon>
        <taxon>Eurotiomycetidae</taxon>
        <taxon>Eurotiales</taxon>
        <taxon>Aspergillaceae</taxon>
        <taxon>Aspergillus</taxon>
        <taxon>Aspergillus subgen. Circumdati</taxon>
    </lineage>
</organism>
<dbReference type="EMBL" id="KV878977">
    <property type="protein sequence ID" value="OJJ99855.1"/>
    <property type="molecule type" value="Genomic_DNA"/>
</dbReference>
<keyword evidence="2" id="KW-1185">Reference proteome</keyword>
<dbReference type="Proteomes" id="UP000184546">
    <property type="component" value="Unassembled WGS sequence"/>
</dbReference>
<evidence type="ECO:0000313" key="2">
    <source>
        <dbReference type="Proteomes" id="UP000184546"/>
    </source>
</evidence>